<keyword evidence="2" id="KW-1185">Reference proteome</keyword>
<dbReference type="Proteomes" id="UP000236178">
    <property type="component" value="Unassembled WGS sequence"/>
</dbReference>
<reference evidence="1 2" key="1">
    <citation type="submission" date="2017-12" db="EMBL/GenBank/DDBJ databases">
        <title>Streptomyces populusis sp. nov., a novel endophytic actinobacterium isolated from stems of Populus adenopoda Maxim.</title>
        <authorList>
            <person name="Wang Z."/>
        </authorList>
    </citation>
    <scope>NUCLEOTIDE SEQUENCE [LARGE SCALE GENOMIC DNA]</scope>
    <source>
        <strain evidence="1 2">A249</strain>
    </source>
</reference>
<sequence length="106" mass="11939">MASEQVANVAWCQPLILVTTAERPQLAEARRVCAVKLFGQDRSNAEIAQMVGVHAESVRRWRRAWENGGTQTLRGSRQPVAGRSWTTPRWSRCGPCWSGSAWWWSG</sequence>
<dbReference type="SUPFAM" id="SSF46689">
    <property type="entry name" value="Homeodomain-like"/>
    <property type="match status" value="1"/>
</dbReference>
<evidence type="ECO:0000313" key="2">
    <source>
        <dbReference type="Proteomes" id="UP000236178"/>
    </source>
</evidence>
<dbReference type="OrthoDB" id="8479510at2"/>
<dbReference type="Pfam" id="PF13384">
    <property type="entry name" value="HTH_23"/>
    <property type="match status" value="1"/>
</dbReference>
<name>A0A2I0SQR5_9ACTN</name>
<dbReference type="InterPro" id="IPR009057">
    <property type="entry name" value="Homeodomain-like_sf"/>
</dbReference>
<gene>
    <name evidence="1" type="ORF">CW362_14290</name>
</gene>
<dbReference type="RefSeq" id="WP_103549817.1">
    <property type="nucleotide sequence ID" value="NZ_KZ626862.1"/>
</dbReference>
<accession>A0A2I0SQR5</accession>
<organism evidence="1 2">
    <name type="scientific">Streptomyces populi</name>
    <dbReference type="NCBI Taxonomy" id="2058924"/>
    <lineage>
        <taxon>Bacteria</taxon>
        <taxon>Bacillati</taxon>
        <taxon>Actinomycetota</taxon>
        <taxon>Actinomycetes</taxon>
        <taxon>Kitasatosporales</taxon>
        <taxon>Streptomycetaceae</taxon>
        <taxon>Streptomyces</taxon>
    </lineage>
</organism>
<evidence type="ECO:0000313" key="1">
    <source>
        <dbReference type="EMBL" id="PKT72265.1"/>
    </source>
</evidence>
<dbReference type="AlphaFoldDB" id="A0A2I0SQR5"/>
<dbReference type="EMBL" id="PJOS01000023">
    <property type="protein sequence ID" value="PKT72265.1"/>
    <property type="molecule type" value="Genomic_DNA"/>
</dbReference>
<comment type="caution">
    <text evidence="1">The sequence shown here is derived from an EMBL/GenBank/DDBJ whole genome shotgun (WGS) entry which is preliminary data.</text>
</comment>
<proteinExistence type="predicted"/>
<protein>
    <submittedName>
        <fullName evidence="1">Uncharacterized protein</fullName>
    </submittedName>
</protein>